<evidence type="ECO:0000256" key="1">
    <source>
        <dbReference type="SAM" id="Coils"/>
    </source>
</evidence>
<evidence type="ECO:0000313" key="4">
    <source>
        <dbReference type="Proteomes" id="UP001160148"/>
    </source>
</evidence>
<feature type="coiled-coil region" evidence="1">
    <location>
        <begin position="72"/>
        <end position="113"/>
    </location>
</feature>
<feature type="compositionally biased region" description="Low complexity" evidence="2">
    <location>
        <begin position="25"/>
        <end position="35"/>
    </location>
</feature>
<protein>
    <submittedName>
        <fullName evidence="3">Uncharacterized protein</fullName>
    </submittedName>
</protein>
<name>A0AAV0WNF2_9HEMI</name>
<gene>
    <name evidence="3" type="ORF">MEUPH1_LOCUS13026</name>
</gene>
<reference evidence="3 4" key="1">
    <citation type="submission" date="2023-01" db="EMBL/GenBank/DDBJ databases">
        <authorList>
            <person name="Whitehead M."/>
        </authorList>
    </citation>
    <scope>NUCLEOTIDE SEQUENCE [LARGE SCALE GENOMIC DNA]</scope>
</reference>
<sequence>MSQSSPTRISTRSTTAGNIASVMPGKSTKSTSSSSGLLTLDVFNNTMAEHQRTQKETLVQCKRLSESHNAQFSELNENLGRLSSQVVELKSENDKLQKIISSLRNRVQDLESANNSRRISSADTFPSIFHEFTERERCSRNVIIRGAQESSSSVLEDRVSNDVLKITEAIKPYFPELPSDFKAIRLGKPSDRGPRPLKVFFQSKEIAQKLVSDYNTNIRSSHTDNMRHPISVTRDRTPCEREHFGRVYTDLENRKKNCESDLVIKYRDGLPYIVPASRSSQDRRHQTSNSAFTQSKN</sequence>
<proteinExistence type="predicted"/>
<keyword evidence="1" id="KW-0175">Coiled coil</keyword>
<comment type="caution">
    <text evidence="3">The sequence shown here is derived from an EMBL/GenBank/DDBJ whole genome shotgun (WGS) entry which is preliminary data.</text>
</comment>
<dbReference type="Proteomes" id="UP001160148">
    <property type="component" value="Unassembled WGS sequence"/>
</dbReference>
<feature type="region of interest" description="Disordered" evidence="2">
    <location>
        <begin position="275"/>
        <end position="297"/>
    </location>
</feature>
<feature type="compositionally biased region" description="Polar residues" evidence="2">
    <location>
        <begin position="287"/>
        <end position="297"/>
    </location>
</feature>
<evidence type="ECO:0000313" key="3">
    <source>
        <dbReference type="EMBL" id="CAI6357400.1"/>
    </source>
</evidence>
<organism evidence="3 4">
    <name type="scientific">Macrosiphum euphorbiae</name>
    <name type="common">potato aphid</name>
    <dbReference type="NCBI Taxonomy" id="13131"/>
    <lineage>
        <taxon>Eukaryota</taxon>
        <taxon>Metazoa</taxon>
        <taxon>Ecdysozoa</taxon>
        <taxon>Arthropoda</taxon>
        <taxon>Hexapoda</taxon>
        <taxon>Insecta</taxon>
        <taxon>Pterygota</taxon>
        <taxon>Neoptera</taxon>
        <taxon>Paraneoptera</taxon>
        <taxon>Hemiptera</taxon>
        <taxon>Sternorrhyncha</taxon>
        <taxon>Aphidomorpha</taxon>
        <taxon>Aphidoidea</taxon>
        <taxon>Aphididae</taxon>
        <taxon>Macrosiphini</taxon>
        <taxon>Macrosiphum</taxon>
    </lineage>
</organism>
<dbReference type="AlphaFoldDB" id="A0AAV0WNF2"/>
<evidence type="ECO:0000256" key="2">
    <source>
        <dbReference type="SAM" id="MobiDB-lite"/>
    </source>
</evidence>
<dbReference type="EMBL" id="CARXXK010000002">
    <property type="protein sequence ID" value="CAI6357400.1"/>
    <property type="molecule type" value="Genomic_DNA"/>
</dbReference>
<accession>A0AAV0WNF2</accession>
<keyword evidence="4" id="KW-1185">Reference proteome</keyword>
<feature type="compositionally biased region" description="Low complexity" evidence="2">
    <location>
        <begin position="1"/>
        <end position="15"/>
    </location>
</feature>
<feature type="region of interest" description="Disordered" evidence="2">
    <location>
        <begin position="1"/>
        <end position="35"/>
    </location>
</feature>